<dbReference type="SUPFAM" id="SSF46689">
    <property type="entry name" value="Homeodomain-like"/>
    <property type="match status" value="1"/>
</dbReference>
<dbReference type="EMBL" id="VLKR01000011">
    <property type="protein sequence ID" value="TWI19896.1"/>
    <property type="molecule type" value="Genomic_DNA"/>
</dbReference>
<evidence type="ECO:0000313" key="3">
    <source>
        <dbReference type="Proteomes" id="UP000315908"/>
    </source>
</evidence>
<dbReference type="InterPro" id="IPR009057">
    <property type="entry name" value="Homeodomain-like_sf"/>
</dbReference>
<accession>A0A562MJ41</accession>
<name>A0A562MJ41_9SPHI</name>
<reference evidence="2 3" key="1">
    <citation type="journal article" date="2015" name="Stand. Genomic Sci.">
        <title>Genomic Encyclopedia of Bacterial and Archaeal Type Strains, Phase III: the genomes of soil and plant-associated and newly described type strains.</title>
        <authorList>
            <person name="Whitman W.B."/>
            <person name="Woyke T."/>
            <person name="Klenk H.P."/>
            <person name="Zhou Y."/>
            <person name="Lilburn T.G."/>
            <person name="Beck B.J."/>
            <person name="De Vos P."/>
            <person name="Vandamme P."/>
            <person name="Eisen J.A."/>
            <person name="Garrity G."/>
            <person name="Hugenholtz P."/>
            <person name="Kyrpides N.C."/>
        </authorList>
    </citation>
    <scope>NUCLEOTIDE SEQUENCE [LARGE SCALE GENOMIC DNA]</scope>
    <source>
        <strain evidence="2 3">CGMCC 1.6855</strain>
    </source>
</reference>
<dbReference type="Proteomes" id="UP000315908">
    <property type="component" value="Unassembled WGS sequence"/>
</dbReference>
<protein>
    <submittedName>
        <fullName evidence="2">Transposase</fullName>
    </submittedName>
</protein>
<keyword evidence="1" id="KW-0175">Coiled coil</keyword>
<comment type="caution">
    <text evidence="2">The sequence shown here is derived from an EMBL/GenBank/DDBJ whole genome shotgun (WGS) entry which is preliminary data.</text>
</comment>
<sequence>MAVDLSVVRGSVAEVAKELDIGPSLLSKRCRNPHYNEDKVFPDNPKISTGEQELRILRKKLRDAELECDILKKVIAIFSRGDDTYTDS</sequence>
<proteinExistence type="predicted"/>
<feature type="coiled-coil region" evidence="1">
    <location>
        <begin position="47"/>
        <end position="74"/>
    </location>
</feature>
<organism evidence="2 3">
    <name type="scientific">Sphingobacterium siyangense</name>
    <dbReference type="NCBI Taxonomy" id="459529"/>
    <lineage>
        <taxon>Bacteria</taxon>
        <taxon>Pseudomonadati</taxon>
        <taxon>Bacteroidota</taxon>
        <taxon>Sphingobacteriia</taxon>
        <taxon>Sphingobacteriales</taxon>
        <taxon>Sphingobacteriaceae</taxon>
        <taxon>Sphingobacterium</taxon>
    </lineage>
</organism>
<dbReference type="AlphaFoldDB" id="A0A562MJ41"/>
<evidence type="ECO:0000256" key="1">
    <source>
        <dbReference type="SAM" id="Coils"/>
    </source>
</evidence>
<gene>
    <name evidence="2" type="ORF">IQ31_02336</name>
</gene>
<evidence type="ECO:0000313" key="2">
    <source>
        <dbReference type="EMBL" id="TWI19896.1"/>
    </source>
</evidence>